<dbReference type="CDD" id="cd00093">
    <property type="entry name" value="HTH_XRE"/>
    <property type="match status" value="1"/>
</dbReference>
<dbReference type="InterPro" id="IPR010982">
    <property type="entry name" value="Lambda_DNA-bd_dom_sf"/>
</dbReference>
<accession>A0ABY6YZB9</accession>
<dbReference type="Gene3D" id="1.10.260.40">
    <property type="entry name" value="lambda repressor-like DNA-binding domains"/>
    <property type="match status" value="1"/>
</dbReference>
<gene>
    <name evidence="1" type="ORF">NZD86_15400</name>
</gene>
<organism evidence="1 2">
    <name type="scientific">Alicyclobacillus dauci</name>
    <dbReference type="NCBI Taxonomy" id="1475485"/>
    <lineage>
        <taxon>Bacteria</taxon>
        <taxon>Bacillati</taxon>
        <taxon>Bacillota</taxon>
        <taxon>Bacilli</taxon>
        <taxon>Bacillales</taxon>
        <taxon>Alicyclobacillaceae</taxon>
        <taxon>Alicyclobacillus</taxon>
    </lineage>
</organism>
<sequence length="147" mass="16818">MLEIGMILQARREELGISLEKVEYLTKIQKRYLRAIEVGDWGKLPETVYIRGFISSYARVLDMDPAELKAKFDSYQQDELHEQGEDNFAQPVEQTATISPRIFPRTRSESIQSTSAGRSNKSQNIAAVDGFMALFQKVKVLFSYKGY</sequence>
<dbReference type="InterPro" id="IPR001387">
    <property type="entry name" value="Cro/C1-type_HTH"/>
</dbReference>
<dbReference type="EMBL" id="CP104064">
    <property type="protein sequence ID" value="WAH35653.1"/>
    <property type="molecule type" value="Genomic_DNA"/>
</dbReference>
<dbReference type="Proteomes" id="UP001164803">
    <property type="component" value="Chromosome"/>
</dbReference>
<dbReference type="PANTHER" id="PTHR34475:SF1">
    <property type="entry name" value="CYTOSKELETON PROTEIN RODZ"/>
    <property type="match status" value="1"/>
</dbReference>
<dbReference type="InterPro" id="IPR050400">
    <property type="entry name" value="Bact_Cytoskel_RodZ"/>
</dbReference>
<evidence type="ECO:0000313" key="1">
    <source>
        <dbReference type="EMBL" id="WAH35653.1"/>
    </source>
</evidence>
<dbReference type="RefSeq" id="WP_268042936.1">
    <property type="nucleotide sequence ID" value="NZ_CP104064.1"/>
</dbReference>
<dbReference type="PANTHER" id="PTHR34475">
    <property type="match status" value="1"/>
</dbReference>
<protein>
    <submittedName>
        <fullName evidence="1">Helix-turn-helix domain-containing protein</fullName>
    </submittedName>
</protein>
<name>A0ABY6YZB9_9BACL</name>
<keyword evidence="2" id="KW-1185">Reference proteome</keyword>
<proteinExistence type="predicted"/>
<dbReference type="Pfam" id="PF13413">
    <property type="entry name" value="HTH_25"/>
    <property type="match status" value="1"/>
</dbReference>
<evidence type="ECO:0000313" key="2">
    <source>
        <dbReference type="Proteomes" id="UP001164803"/>
    </source>
</evidence>
<reference evidence="1" key="1">
    <citation type="submission" date="2022-08" db="EMBL/GenBank/DDBJ databases">
        <title>Alicyclobacillus dauci DSM2870, complete genome.</title>
        <authorList>
            <person name="Wang Q."/>
            <person name="Cai R."/>
            <person name="Wang Z."/>
        </authorList>
    </citation>
    <scope>NUCLEOTIDE SEQUENCE</scope>
    <source>
        <strain evidence="1">DSM 28700</strain>
    </source>
</reference>